<dbReference type="Pfam" id="PF10419">
    <property type="entry name" value="TFIIIC_sub6"/>
    <property type="match status" value="1"/>
</dbReference>
<dbReference type="PANTHER" id="PTHR21860:SF2">
    <property type="entry name" value="GENERAL TRANSCRIPTION FACTOR 3C POLYPEPTIDE 6"/>
    <property type="match status" value="1"/>
</dbReference>
<dbReference type="Proteomes" id="UP000494040">
    <property type="component" value="Unassembled WGS sequence"/>
</dbReference>
<organism evidence="2 3">
    <name type="scientific">Cimex lectularius</name>
    <name type="common">Bed bug</name>
    <name type="synonym">Acanthia lectularia</name>
    <dbReference type="NCBI Taxonomy" id="79782"/>
    <lineage>
        <taxon>Eukaryota</taxon>
        <taxon>Metazoa</taxon>
        <taxon>Ecdysozoa</taxon>
        <taxon>Arthropoda</taxon>
        <taxon>Hexapoda</taxon>
        <taxon>Insecta</taxon>
        <taxon>Pterygota</taxon>
        <taxon>Neoptera</taxon>
        <taxon>Paraneoptera</taxon>
        <taxon>Hemiptera</taxon>
        <taxon>Heteroptera</taxon>
        <taxon>Panheteroptera</taxon>
        <taxon>Cimicomorpha</taxon>
        <taxon>Cimicidae</taxon>
        <taxon>Cimex</taxon>
    </lineage>
</organism>
<evidence type="ECO:0000313" key="2">
    <source>
        <dbReference type="EnsemblMetazoa" id="XP_014261328.1"/>
    </source>
</evidence>
<dbReference type="PANTHER" id="PTHR21860">
    <property type="entry name" value="TRANSCRIPTION INITIATION FACTOR IIIC TFIIIC , POLYPEPTIDE 6-RELATED"/>
    <property type="match status" value="1"/>
</dbReference>
<dbReference type="OrthoDB" id="1877767at2759"/>
<gene>
    <name evidence="2" type="primary">106673659</name>
</gene>
<dbReference type="InterPro" id="IPR019481">
    <property type="entry name" value="TFIIIC_triple_barrel"/>
</dbReference>
<dbReference type="GO" id="GO:0000127">
    <property type="term" value="C:transcription factor TFIIIC complex"/>
    <property type="evidence" value="ECO:0007669"/>
    <property type="project" value="TreeGrafter"/>
</dbReference>
<name>A0A8I6THN5_CIMLE</name>
<reference evidence="2" key="1">
    <citation type="submission" date="2022-01" db="UniProtKB">
        <authorList>
            <consortium name="EnsemblMetazoa"/>
        </authorList>
    </citation>
    <scope>IDENTIFICATION</scope>
</reference>
<dbReference type="KEGG" id="clec:106673659"/>
<evidence type="ECO:0000259" key="1">
    <source>
        <dbReference type="Pfam" id="PF10419"/>
    </source>
</evidence>
<sequence>MSNEPMDHDDSEEWEEQELLVYLDFNSKIDDDIIDMEKEFKIIGLDSDNPILQVSNQVYSGEWKDSLGTQVILEEDKNPPRSDPLFSEVPQTYLKYMCKTDKVLSMSRIFVSSKTEAGNKNEQSPSEPASSV</sequence>
<dbReference type="InterPro" id="IPR042771">
    <property type="entry name" value="GTF3C6-like"/>
</dbReference>
<feature type="domain" description="Transcription factor TFIIIC triple barrel" evidence="1">
    <location>
        <begin position="15"/>
        <end position="111"/>
    </location>
</feature>
<dbReference type="OMA" id="NHLAPHQ"/>
<keyword evidence="3" id="KW-1185">Reference proteome</keyword>
<evidence type="ECO:0000313" key="3">
    <source>
        <dbReference type="Proteomes" id="UP000494040"/>
    </source>
</evidence>
<accession>A0A8I6THN5</accession>
<dbReference type="GO" id="GO:0006383">
    <property type="term" value="P:transcription by RNA polymerase III"/>
    <property type="evidence" value="ECO:0007669"/>
    <property type="project" value="InterPro"/>
</dbReference>
<protein>
    <recommendedName>
        <fullName evidence="1">Transcription factor TFIIIC triple barrel domain-containing protein</fullName>
    </recommendedName>
</protein>
<dbReference type="EnsemblMetazoa" id="XM_014405842.2">
    <property type="protein sequence ID" value="XP_014261328.1"/>
    <property type="gene ID" value="LOC106673659"/>
</dbReference>
<proteinExistence type="predicted"/>
<dbReference type="AlphaFoldDB" id="A0A8I6THN5"/>
<dbReference type="Gene3D" id="2.60.40.4370">
    <property type="match status" value="1"/>
</dbReference>